<organism evidence="4 5">
    <name type="scientific">Caulifigura coniformis</name>
    <dbReference type="NCBI Taxonomy" id="2527983"/>
    <lineage>
        <taxon>Bacteria</taxon>
        <taxon>Pseudomonadati</taxon>
        <taxon>Planctomycetota</taxon>
        <taxon>Planctomycetia</taxon>
        <taxon>Planctomycetales</taxon>
        <taxon>Planctomycetaceae</taxon>
        <taxon>Caulifigura</taxon>
    </lineage>
</organism>
<evidence type="ECO:0000256" key="2">
    <source>
        <dbReference type="ARBA" id="ARBA00023315"/>
    </source>
</evidence>
<name>A0A517SFE3_9PLAN</name>
<dbReference type="InterPro" id="IPR016181">
    <property type="entry name" value="Acyl_CoA_acyltransferase"/>
</dbReference>
<keyword evidence="5" id="KW-1185">Reference proteome</keyword>
<keyword evidence="2 4" id="KW-0012">Acyltransferase</keyword>
<dbReference type="EMBL" id="CP036271">
    <property type="protein sequence ID" value="QDT54854.1"/>
    <property type="molecule type" value="Genomic_DNA"/>
</dbReference>
<gene>
    <name evidence="4" type="primary">ttr</name>
    <name evidence="4" type="ORF">Pan44_28920</name>
</gene>
<dbReference type="OrthoDB" id="3389160at2"/>
<accession>A0A517SFE3</accession>
<dbReference type="PANTHER" id="PTHR43877:SF1">
    <property type="entry name" value="ACETYLTRANSFERASE"/>
    <property type="match status" value="1"/>
</dbReference>
<dbReference type="InterPro" id="IPR000182">
    <property type="entry name" value="GNAT_dom"/>
</dbReference>
<dbReference type="KEGG" id="ccos:Pan44_28920"/>
<dbReference type="InterPro" id="IPR050832">
    <property type="entry name" value="Bact_Acetyltransf"/>
</dbReference>
<feature type="domain" description="N-acetyltransferase" evidence="3">
    <location>
        <begin position="6"/>
        <end position="176"/>
    </location>
</feature>
<evidence type="ECO:0000256" key="1">
    <source>
        <dbReference type="ARBA" id="ARBA00022679"/>
    </source>
</evidence>
<dbReference type="PROSITE" id="PS51186">
    <property type="entry name" value="GNAT"/>
    <property type="match status" value="1"/>
</dbReference>
<sequence>MSLPGVQIRRVVHPGEADIRGLAELLIECVRNGASISFMLPIPGEKALAFWRGVTDGVHSGGRLLFVAEDGDGIIGTVQVILNLPENQPHRVDVAKLMVHPRARRMGVAAALMQTAEGASAELGRTLMVLDTVTGSAASRLYERLGWKRAGDIPGFALDPHGGLCSTTFYYRNLVPVRDG</sequence>
<reference evidence="4 5" key="1">
    <citation type="submission" date="2019-02" db="EMBL/GenBank/DDBJ databases">
        <title>Deep-cultivation of Planctomycetes and their phenomic and genomic characterization uncovers novel biology.</title>
        <authorList>
            <person name="Wiegand S."/>
            <person name="Jogler M."/>
            <person name="Boedeker C."/>
            <person name="Pinto D."/>
            <person name="Vollmers J."/>
            <person name="Rivas-Marin E."/>
            <person name="Kohn T."/>
            <person name="Peeters S.H."/>
            <person name="Heuer A."/>
            <person name="Rast P."/>
            <person name="Oberbeckmann S."/>
            <person name="Bunk B."/>
            <person name="Jeske O."/>
            <person name="Meyerdierks A."/>
            <person name="Storesund J.E."/>
            <person name="Kallscheuer N."/>
            <person name="Luecker S."/>
            <person name="Lage O.M."/>
            <person name="Pohl T."/>
            <person name="Merkel B.J."/>
            <person name="Hornburger P."/>
            <person name="Mueller R.-W."/>
            <person name="Bruemmer F."/>
            <person name="Labrenz M."/>
            <person name="Spormann A.M."/>
            <person name="Op den Camp H."/>
            <person name="Overmann J."/>
            <person name="Amann R."/>
            <person name="Jetten M.S.M."/>
            <person name="Mascher T."/>
            <person name="Medema M.H."/>
            <person name="Devos D.P."/>
            <person name="Kaster A.-K."/>
            <person name="Ovreas L."/>
            <person name="Rohde M."/>
            <person name="Galperin M.Y."/>
            <person name="Jogler C."/>
        </authorList>
    </citation>
    <scope>NUCLEOTIDE SEQUENCE [LARGE SCALE GENOMIC DNA]</scope>
    <source>
        <strain evidence="4 5">Pan44</strain>
    </source>
</reference>
<dbReference type="Gene3D" id="3.40.630.30">
    <property type="match status" value="1"/>
</dbReference>
<keyword evidence="1 4" id="KW-0808">Transferase</keyword>
<dbReference type="InParanoid" id="A0A517SFE3"/>
<dbReference type="GO" id="GO:0016747">
    <property type="term" value="F:acyltransferase activity, transferring groups other than amino-acyl groups"/>
    <property type="evidence" value="ECO:0007669"/>
    <property type="project" value="InterPro"/>
</dbReference>
<dbReference type="RefSeq" id="WP_145030675.1">
    <property type="nucleotide sequence ID" value="NZ_CP036271.1"/>
</dbReference>
<dbReference type="CDD" id="cd04301">
    <property type="entry name" value="NAT_SF"/>
    <property type="match status" value="1"/>
</dbReference>
<evidence type="ECO:0000313" key="5">
    <source>
        <dbReference type="Proteomes" id="UP000315700"/>
    </source>
</evidence>
<dbReference type="Proteomes" id="UP000315700">
    <property type="component" value="Chromosome"/>
</dbReference>
<dbReference type="Pfam" id="PF13508">
    <property type="entry name" value="Acetyltransf_7"/>
    <property type="match status" value="1"/>
</dbReference>
<protein>
    <submittedName>
        <fullName evidence="4">Acetyltransferase</fullName>
        <ecNumber evidence="4">2.3.1.-</ecNumber>
    </submittedName>
</protein>
<evidence type="ECO:0000259" key="3">
    <source>
        <dbReference type="PROSITE" id="PS51186"/>
    </source>
</evidence>
<proteinExistence type="predicted"/>
<dbReference type="AlphaFoldDB" id="A0A517SFE3"/>
<evidence type="ECO:0000313" key="4">
    <source>
        <dbReference type="EMBL" id="QDT54854.1"/>
    </source>
</evidence>
<dbReference type="SUPFAM" id="SSF55729">
    <property type="entry name" value="Acyl-CoA N-acyltransferases (Nat)"/>
    <property type="match status" value="1"/>
</dbReference>
<dbReference type="PANTHER" id="PTHR43877">
    <property type="entry name" value="AMINOALKYLPHOSPHONATE N-ACETYLTRANSFERASE-RELATED-RELATED"/>
    <property type="match status" value="1"/>
</dbReference>
<dbReference type="EC" id="2.3.1.-" evidence="4"/>